<dbReference type="InterPro" id="IPR053173">
    <property type="entry name" value="SAM-binding_MTase"/>
</dbReference>
<dbReference type="AlphaFoldDB" id="A0A0F9KAR1"/>
<name>A0A0F9KAR1_9ZZZZ</name>
<dbReference type="InterPro" id="IPR036390">
    <property type="entry name" value="WH_DNA-bd_sf"/>
</dbReference>
<dbReference type="EMBL" id="LAZR01015595">
    <property type="protein sequence ID" value="KKM08233.1"/>
    <property type="molecule type" value="Genomic_DNA"/>
</dbReference>
<accession>A0A0F9KAR1</accession>
<reference evidence="1" key="1">
    <citation type="journal article" date="2015" name="Nature">
        <title>Complex archaea that bridge the gap between prokaryotes and eukaryotes.</title>
        <authorList>
            <person name="Spang A."/>
            <person name="Saw J.H."/>
            <person name="Jorgensen S.L."/>
            <person name="Zaremba-Niedzwiedzka K."/>
            <person name="Martijn J."/>
            <person name="Lind A.E."/>
            <person name="van Eijk R."/>
            <person name="Schleper C."/>
            <person name="Guy L."/>
            <person name="Ettema T.J."/>
        </authorList>
    </citation>
    <scope>NUCLEOTIDE SEQUENCE</scope>
</reference>
<proteinExistence type="predicted"/>
<evidence type="ECO:0000313" key="1">
    <source>
        <dbReference type="EMBL" id="KKM08233.1"/>
    </source>
</evidence>
<sequence length="201" mass="23006">MKEITFESQSAKIENFYNGFAATHLIHIGDKLGLFEVLNDNKKGLTTSELASELGLYEPYLKIWCQTALYLEILDYDEGGRFKFQPYMNEILGDKSNFRNNLGRFNSAVNVNGERFKESIEYYRTGKALEGYSPQQSEIVAGATKSFHTYLNVYFKKLPSTNPIKQMLEKGINFLDIGCGNGIILHVGHTDVQDYYLERRI</sequence>
<dbReference type="SUPFAM" id="SSF46785">
    <property type="entry name" value="Winged helix' DNA-binding domain"/>
    <property type="match status" value="1"/>
</dbReference>
<dbReference type="Gene3D" id="1.10.10.10">
    <property type="entry name" value="Winged helix-like DNA-binding domain superfamily/Winged helix DNA-binding domain"/>
    <property type="match status" value="1"/>
</dbReference>
<protein>
    <submittedName>
        <fullName evidence="1">Uncharacterized protein</fullName>
    </submittedName>
</protein>
<organism evidence="1">
    <name type="scientific">marine sediment metagenome</name>
    <dbReference type="NCBI Taxonomy" id="412755"/>
    <lineage>
        <taxon>unclassified sequences</taxon>
        <taxon>metagenomes</taxon>
        <taxon>ecological metagenomes</taxon>
    </lineage>
</organism>
<dbReference type="PANTHER" id="PTHR45128">
    <property type="entry name" value="METHYLTRANSFERASE TYPE 11"/>
    <property type="match status" value="1"/>
</dbReference>
<dbReference type="InterPro" id="IPR036388">
    <property type="entry name" value="WH-like_DNA-bd_sf"/>
</dbReference>
<comment type="caution">
    <text evidence="1">The sequence shown here is derived from an EMBL/GenBank/DDBJ whole genome shotgun (WGS) entry which is preliminary data.</text>
</comment>
<gene>
    <name evidence="1" type="ORF">LCGC14_1725920</name>
</gene>